<gene>
    <name evidence="5" type="ORF">ILEXP_LOCUS29370</name>
</gene>
<dbReference type="AlphaFoldDB" id="A0ABC8STR0"/>
<dbReference type="InterPro" id="IPR008545">
    <property type="entry name" value="Web"/>
</dbReference>
<dbReference type="PANTHER" id="PTHR32054:SF36">
    <property type="entry name" value="WEB FAMILY PROTEIN"/>
    <property type="match status" value="1"/>
</dbReference>
<feature type="region of interest" description="Disordered" evidence="4">
    <location>
        <begin position="1"/>
        <end position="23"/>
    </location>
</feature>
<evidence type="ECO:0000256" key="4">
    <source>
        <dbReference type="SAM" id="MobiDB-lite"/>
    </source>
</evidence>
<evidence type="ECO:0000313" key="5">
    <source>
        <dbReference type="EMBL" id="CAK9160597.1"/>
    </source>
</evidence>
<proteinExistence type="inferred from homology"/>
<feature type="compositionally biased region" description="Polar residues" evidence="4">
    <location>
        <begin position="1"/>
        <end position="17"/>
    </location>
</feature>
<comment type="similarity">
    <text evidence="1">Belongs to the WEB family.</text>
</comment>
<dbReference type="Proteomes" id="UP001642360">
    <property type="component" value="Unassembled WGS sequence"/>
</dbReference>
<feature type="region of interest" description="Disordered" evidence="4">
    <location>
        <begin position="125"/>
        <end position="145"/>
    </location>
</feature>
<protein>
    <recommendedName>
        <fullName evidence="7">WEB family protein</fullName>
    </recommendedName>
</protein>
<dbReference type="Pfam" id="PF05701">
    <property type="entry name" value="WEMBL"/>
    <property type="match status" value="2"/>
</dbReference>
<organism evidence="5 6">
    <name type="scientific">Ilex paraguariensis</name>
    <name type="common">yerba mate</name>
    <dbReference type="NCBI Taxonomy" id="185542"/>
    <lineage>
        <taxon>Eukaryota</taxon>
        <taxon>Viridiplantae</taxon>
        <taxon>Streptophyta</taxon>
        <taxon>Embryophyta</taxon>
        <taxon>Tracheophyta</taxon>
        <taxon>Spermatophyta</taxon>
        <taxon>Magnoliopsida</taxon>
        <taxon>eudicotyledons</taxon>
        <taxon>Gunneridae</taxon>
        <taxon>Pentapetalae</taxon>
        <taxon>asterids</taxon>
        <taxon>campanulids</taxon>
        <taxon>Aquifoliales</taxon>
        <taxon>Aquifoliaceae</taxon>
        <taxon>Ilex</taxon>
    </lineage>
</organism>
<feature type="coiled-coil region" evidence="3">
    <location>
        <begin position="72"/>
        <end position="117"/>
    </location>
</feature>
<sequence>MAETSESAVPQAETTTEVCEESRKINPRVEIDTSPPFESVKEAVTRFGGSGPWIPLHLLRLAADHASGEFDSDKLEEQAAQLEKDLIVKEQETLDVLKELEEAKKFVEGLKMNWMKEVSALIASPDLSSGSPMSTPNDKSVDSRSLCPAPSPGLILMELNQAKSNLNKTTIDLAVIRASVESLNKKMRKEKIVTEVSSEKRMQNSVEVLPLEENHNRARVTPHKANDAEPTSGPENSTNISTQLQQLNFEAEQIKNMTEAARYEVMKAMAEMERTKTSIHMVEMRLIAAKKMDEAARAVEAVALAERKALSNGKSPSEVFLQKPDGITLSIEEYSVLTQKAQKAEELSNWKKAQKAEELSNWKVVDANANALHHINGANLSKKAILNKLEATNEEIKHSKKSLEEALDNVGGTNRRNLIPEEGFCRRGSEHVETRHSGYSPAKFKFRNSHSSHGHRGSQAPQGEECDLIKDKSMPVFRSTFSIGDILSRKLILRDDIVMGRHIDDHTERRGVSLSQMLREQSSLILNPPKTMRDENVDKEHLAQRKRFGFIHVSFPTTKQSKKKAQGLN</sequence>
<dbReference type="EMBL" id="CAUOFW020003547">
    <property type="protein sequence ID" value="CAK9160597.1"/>
    <property type="molecule type" value="Genomic_DNA"/>
</dbReference>
<keyword evidence="2 3" id="KW-0175">Coiled coil</keyword>
<feature type="region of interest" description="Disordered" evidence="4">
    <location>
        <begin position="215"/>
        <end position="239"/>
    </location>
</feature>
<evidence type="ECO:0000313" key="6">
    <source>
        <dbReference type="Proteomes" id="UP001642360"/>
    </source>
</evidence>
<keyword evidence="6" id="KW-1185">Reference proteome</keyword>
<comment type="caution">
    <text evidence="5">The sequence shown here is derived from an EMBL/GenBank/DDBJ whole genome shotgun (WGS) entry which is preliminary data.</text>
</comment>
<dbReference type="PANTHER" id="PTHR32054">
    <property type="entry name" value="HEAVY CHAIN, PUTATIVE, EXPRESSED-RELATED-RELATED"/>
    <property type="match status" value="1"/>
</dbReference>
<evidence type="ECO:0008006" key="7">
    <source>
        <dbReference type="Google" id="ProtNLM"/>
    </source>
</evidence>
<feature type="compositionally biased region" description="Polar residues" evidence="4">
    <location>
        <begin position="126"/>
        <end position="138"/>
    </location>
</feature>
<evidence type="ECO:0000256" key="1">
    <source>
        <dbReference type="ARBA" id="ARBA00005485"/>
    </source>
</evidence>
<reference evidence="5 6" key="1">
    <citation type="submission" date="2024-02" db="EMBL/GenBank/DDBJ databases">
        <authorList>
            <person name="Vignale AGUSTIN F."/>
            <person name="Sosa J E."/>
            <person name="Modenutti C."/>
        </authorList>
    </citation>
    <scope>NUCLEOTIDE SEQUENCE [LARGE SCALE GENOMIC DNA]</scope>
</reference>
<evidence type="ECO:0000256" key="3">
    <source>
        <dbReference type="SAM" id="Coils"/>
    </source>
</evidence>
<evidence type="ECO:0000256" key="2">
    <source>
        <dbReference type="ARBA" id="ARBA00023054"/>
    </source>
</evidence>
<accession>A0ABC8STR0</accession>
<name>A0ABC8STR0_9AQUA</name>